<dbReference type="Proteomes" id="UP000003075">
    <property type="component" value="Unassembled WGS sequence"/>
</dbReference>
<name>D3LCI1_OENOE</name>
<proteinExistence type="predicted"/>
<dbReference type="GeneID" id="75065503"/>
<protein>
    <recommendedName>
        <fullName evidence="3">ArpU family transcriptional regulator</fullName>
    </recommendedName>
</protein>
<evidence type="ECO:0000313" key="2">
    <source>
        <dbReference type="Proteomes" id="UP000003075"/>
    </source>
</evidence>
<dbReference type="RefSeq" id="WP_002819881.1">
    <property type="nucleotide sequence ID" value="NZ_ACSE01000037.1"/>
</dbReference>
<dbReference type="AlphaFoldDB" id="D3LCI1"/>
<organism evidence="1 2">
    <name type="scientific">Oenococcus oeni AWRIB429</name>
    <dbReference type="NCBI Taxonomy" id="655225"/>
    <lineage>
        <taxon>Bacteria</taxon>
        <taxon>Bacillati</taxon>
        <taxon>Bacillota</taxon>
        <taxon>Bacilli</taxon>
        <taxon>Lactobacillales</taxon>
        <taxon>Lactobacillaceae</taxon>
        <taxon>Oenococcus</taxon>
    </lineage>
</organism>
<evidence type="ECO:0000313" key="1">
    <source>
        <dbReference type="EMBL" id="EFD87401.1"/>
    </source>
</evidence>
<reference evidence="1 2" key="1">
    <citation type="journal article" date="2010" name="Appl. Microbiol. Biotechnol.">
        <title>Genotypic diversity in Oenococcus oeni by high-density microarray comparative genome hybridization and whole genome sequencing.</title>
        <authorList>
            <person name="Borneman A.R."/>
            <person name="Bartowsky E.J."/>
            <person name="McCarthy J."/>
            <person name="Chambers P.J."/>
        </authorList>
    </citation>
    <scope>NUCLEOTIDE SEQUENCE [LARGE SCALE GENOMIC DNA]</scope>
    <source>
        <strain evidence="1 2">AWRIB429</strain>
    </source>
</reference>
<evidence type="ECO:0008006" key="3">
    <source>
        <dbReference type="Google" id="ProtNLM"/>
    </source>
</evidence>
<gene>
    <name evidence="1" type="ORF">AWRIB429_2061</name>
</gene>
<sequence length="159" mass="18757">MQVQDSLFNDRIEPIKYNESATAGKVYNYLEYYYQDRKGKLFVLEPGLRGQKLSSDKVQSGSGNNSTEDALIRYIDARREIEQCEKALEYLSLTEWGILKHRYMEYMKDVDVAKRMQLTTNDRESNVIIPNQTYWYRKRKEANHFAQMFAITGTILMVE</sequence>
<accession>D3LCI1</accession>
<comment type="caution">
    <text evidence="1">The sequence shown here is derived from an EMBL/GenBank/DDBJ whole genome shotgun (WGS) entry which is preliminary data.</text>
</comment>
<dbReference type="EMBL" id="ACSE01000037">
    <property type="protein sequence ID" value="EFD87401.1"/>
    <property type="molecule type" value="Genomic_DNA"/>
</dbReference>